<dbReference type="AlphaFoldDB" id="A0A2W5EWV3"/>
<dbReference type="InterPro" id="IPR011964">
    <property type="entry name" value="YVTN_b-propeller_repeat"/>
</dbReference>
<dbReference type="SUPFAM" id="SSF51004">
    <property type="entry name" value="C-terminal (heme d1) domain of cytochrome cd1-nitrite reductase"/>
    <property type="match status" value="1"/>
</dbReference>
<dbReference type="InterPro" id="IPR051200">
    <property type="entry name" value="Host-pathogen_enzymatic-act"/>
</dbReference>
<evidence type="ECO:0000313" key="2">
    <source>
        <dbReference type="EMBL" id="PZP46434.1"/>
    </source>
</evidence>
<feature type="signal peptide" evidence="1">
    <location>
        <begin position="1"/>
        <end position="30"/>
    </location>
</feature>
<evidence type="ECO:0000313" key="3">
    <source>
        <dbReference type="Proteomes" id="UP000249645"/>
    </source>
</evidence>
<dbReference type="EMBL" id="QFOI01000224">
    <property type="protein sequence ID" value="PZP46434.1"/>
    <property type="molecule type" value="Genomic_DNA"/>
</dbReference>
<dbReference type="NCBIfam" id="TIGR02276">
    <property type="entry name" value="beta_rpt_yvtn"/>
    <property type="match status" value="1"/>
</dbReference>
<accession>A0A2W5EWV3</accession>
<reference evidence="2 3" key="1">
    <citation type="submission" date="2017-11" db="EMBL/GenBank/DDBJ databases">
        <title>Infants hospitalized years apart are colonized by the same room-sourced microbial strains.</title>
        <authorList>
            <person name="Brooks B."/>
            <person name="Olm M.R."/>
            <person name="Firek B.A."/>
            <person name="Baker R."/>
            <person name="Thomas B.C."/>
            <person name="Morowitz M.J."/>
            <person name="Banfield J.F."/>
        </authorList>
    </citation>
    <scope>NUCLEOTIDE SEQUENCE [LARGE SCALE GENOMIC DNA]</scope>
    <source>
        <strain evidence="2">S2_009_000_R2_76</strain>
    </source>
</reference>
<dbReference type="InterPro" id="IPR015943">
    <property type="entry name" value="WD40/YVTN_repeat-like_dom_sf"/>
</dbReference>
<feature type="chain" id="PRO_5015857159" evidence="1">
    <location>
        <begin position="31"/>
        <end position="337"/>
    </location>
</feature>
<organism evidence="2 3">
    <name type="scientific">Pseudopedobacter saltans</name>
    <dbReference type="NCBI Taxonomy" id="151895"/>
    <lineage>
        <taxon>Bacteria</taxon>
        <taxon>Pseudomonadati</taxon>
        <taxon>Bacteroidota</taxon>
        <taxon>Sphingobacteriia</taxon>
        <taxon>Sphingobacteriales</taxon>
        <taxon>Sphingobacteriaceae</taxon>
        <taxon>Pseudopedobacter</taxon>
    </lineage>
</organism>
<evidence type="ECO:0000256" key="1">
    <source>
        <dbReference type="SAM" id="SignalP"/>
    </source>
</evidence>
<dbReference type="PANTHER" id="PTHR47197:SF3">
    <property type="entry name" value="DIHYDRO-HEME D1 DEHYDROGENASE"/>
    <property type="match status" value="1"/>
</dbReference>
<name>A0A2W5EWV3_9SPHI</name>
<proteinExistence type="predicted"/>
<gene>
    <name evidence="2" type="ORF">DI598_12080</name>
</gene>
<comment type="caution">
    <text evidence="2">The sequence shown here is derived from an EMBL/GenBank/DDBJ whole genome shotgun (WGS) entry which is preliminary data.</text>
</comment>
<sequence>MLKLLKMSLKKNVFSCILSFSALYFANAQMKVVNSFPIPGNGRYDYLVTAPDNRLYVSHGNKVDVINSENGTLIDSITGLGNAHGIALDYKNRKGFISDGNNNKLVVFDMDSYKKLNEITTGKNPDAILFEIATKKIIVGNGKSNSISIIDPTSNKVLQTIDIGGKPEAIVSDNKEFLFVNIEDKNAIAVISLNDFSLKEMIDISKEGEEPAGLSIDIKDQLLFAGCRNKKLVIVHYPDKKIVHSYPIGGICDGVVFNQFNQTIYTSNGDGTLNILQRKPDGDWENQSIHTQQNAKTMAIDKKSNTIYLSVAETATEKDASGKPAIIPNTFKVLVIK</sequence>
<dbReference type="Proteomes" id="UP000249645">
    <property type="component" value="Unassembled WGS sequence"/>
</dbReference>
<keyword evidence="1" id="KW-0732">Signal</keyword>
<dbReference type="PANTHER" id="PTHR47197">
    <property type="entry name" value="PROTEIN NIRF"/>
    <property type="match status" value="1"/>
</dbReference>
<dbReference type="Gene3D" id="2.130.10.10">
    <property type="entry name" value="YVTN repeat-like/Quinoprotein amine dehydrogenase"/>
    <property type="match status" value="2"/>
</dbReference>
<protein>
    <submittedName>
        <fullName evidence="2">Uncharacterized protein</fullName>
    </submittedName>
</protein>
<dbReference type="InterPro" id="IPR011048">
    <property type="entry name" value="Haem_d1_sf"/>
</dbReference>